<accession>A0ABN7VHS9</accession>
<keyword evidence="2" id="KW-1185">Reference proteome</keyword>
<comment type="caution">
    <text evidence="1">The sequence shown here is derived from an EMBL/GenBank/DDBJ whole genome shotgun (WGS) entry which is preliminary data.</text>
</comment>
<name>A0ABN7VHS9_GIGMA</name>
<organism evidence="1 2">
    <name type="scientific">Gigaspora margarita</name>
    <dbReference type="NCBI Taxonomy" id="4874"/>
    <lineage>
        <taxon>Eukaryota</taxon>
        <taxon>Fungi</taxon>
        <taxon>Fungi incertae sedis</taxon>
        <taxon>Mucoromycota</taxon>
        <taxon>Glomeromycotina</taxon>
        <taxon>Glomeromycetes</taxon>
        <taxon>Diversisporales</taxon>
        <taxon>Gigasporaceae</taxon>
        <taxon>Gigaspora</taxon>
    </lineage>
</organism>
<reference evidence="1 2" key="1">
    <citation type="submission" date="2021-06" db="EMBL/GenBank/DDBJ databases">
        <authorList>
            <person name="Kallberg Y."/>
            <person name="Tangrot J."/>
            <person name="Rosling A."/>
        </authorList>
    </citation>
    <scope>NUCLEOTIDE SEQUENCE [LARGE SCALE GENOMIC DNA]</scope>
    <source>
        <strain evidence="1 2">120-4 pot B 10/14</strain>
    </source>
</reference>
<dbReference type="EMBL" id="CAJVQB010015265">
    <property type="protein sequence ID" value="CAG8773486.1"/>
    <property type="molecule type" value="Genomic_DNA"/>
</dbReference>
<feature type="non-terminal residue" evidence="1">
    <location>
        <position position="278"/>
    </location>
</feature>
<protein>
    <submittedName>
        <fullName evidence="1">40064_t:CDS:1</fullName>
    </submittedName>
</protein>
<dbReference type="Proteomes" id="UP000789901">
    <property type="component" value="Unassembled WGS sequence"/>
</dbReference>
<proteinExistence type="predicted"/>
<evidence type="ECO:0000313" key="2">
    <source>
        <dbReference type="Proteomes" id="UP000789901"/>
    </source>
</evidence>
<sequence length="278" mass="31933">MDESFKTTLISNIISEKNIITEQEMRLKKLKQHAQAQAKLESKKAKMLEKGIVEKYNGPERPSAAMIHSDFWDKIHNCIEVGATHQKRKKVVIKVHTIKHLCKALEEKYNLYLFCQCISTYLELCHSNIFAACRYYYPARVALTSVVQTEITPYVDEHYCLVSIKTACILAEVFVDDTIIIFKMIKQNSKMKLIPSVYLVIDPANLNNSLRLGQLVIFVRSEYFVGTILLTHMSDLESIIPNQEFAAAIMKEDKVKPVWVLLVDGEPDENPKHMKNII</sequence>
<gene>
    <name evidence="1" type="ORF">GMARGA_LOCUS18801</name>
</gene>
<evidence type="ECO:0000313" key="1">
    <source>
        <dbReference type="EMBL" id="CAG8773486.1"/>
    </source>
</evidence>